<accession>E8NGJ6</accession>
<organism evidence="5 6">
    <name type="scientific">Microbacterium testaceum (strain StLB037)</name>
    <dbReference type="NCBI Taxonomy" id="979556"/>
    <lineage>
        <taxon>Bacteria</taxon>
        <taxon>Bacillati</taxon>
        <taxon>Actinomycetota</taxon>
        <taxon>Actinomycetes</taxon>
        <taxon>Micrococcales</taxon>
        <taxon>Microbacteriaceae</taxon>
        <taxon>Microbacterium</taxon>
    </lineage>
</organism>
<reference key="2">
    <citation type="submission" date="2011-02" db="EMBL/GenBank/DDBJ databases">
        <title>Genome sequence of Microbacterium testaceum StLB037.</title>
        <authorList>
            <person name="Morohoshi T."/>
            <person name="Wang W.Z."/>
            <person name="Someya N."/>
            <person name="Ikeda T."/>
        </authorList>
    </citation>
    <scope>NUCLEOTIDE SEQUENCE</scope>
    <source>
        <strain>StLB037</strain>
    </source>
</reference>
<keyword evidence="2" id="KW-0813">Transport</keyword>
<name>E8NGJ6_MICTS</name>
<dbReference type="Gene3D" id="3.40.190.10">
    <property type="entry name" value="Periplasmic binding protein-like II"/>
    <property type="match status" value="2"/>
</dbReference>
<evidence type="ECO:0000313" key="5">
    <source>
        <dbReference type="EMBL" id="BAJ74079.1"/>
    </source>
</evidence>
<evidence type="ECO:0000256" key="2">
    <source>
        <dbReference type="ARBA" id="ARBA00022448"/>
    </source>
</evidence>
<dbReference type="PANTHER" id="PTHR30061">
    <property type="entry name" value="MALTOSE-BINDING PERIPLASMIC PROTEIN"/>
    <property type="match status" value="1"/>
</dbReference>
<dbReference type="KEGG" id="mts:MTES_1115"/>
<dbReference type="AlphaFoldDB" id="E8NGJ6"/>
<dbReference type="HOGENOM" id="CLU_031285_12_3_11"/>
<dbReference type="GO" id="GO:0015768">
    <property type="term" value="P:maltose transport"/>
    <property type="evidence" value="ECO:0007669"/>
    <property type="project" value="TreeGrafter"/>
</dbReference>
<feature type="signal peptide" evidence="4">
    <location>
        <begin position="1"/>
        <end position="24"/>
    </location>
</feature>
<proteinExistence type="inferred from homology"/>
<dbReference type="GO" id="GO:1901982">
    <property type="term" value="F:maltose binding"/>
    <property type="evidence" value="ECO:0007669"/>
    <property type="project" value="TreeGrafter"/>
</dbReference>
<comment type="similarity">
    <text evidence="1">Belongs to the bacterial solute-binding protein 1 family.</text>
</comment>
<dbReference type="PROSITE" id="PS51257">
    <property type="entry name" value="PROKAR_LIPOPROTEIN"/>
    <property type="match status" value="1"/>
</dbReference>
<keyword evidence="5" id="KW-0762">Sugar transport</keyword>
<dbReference type="GO" id="GO:0055052">
    <property type="term" value="C:ATP-binding cassette (ABC) transporter complex, substrate-binding subunit-containing"/>
    <property type="evidence" value="ECO:0007669"/>
    <property type="project" value="TreeGrafter"/>
</dbReference>
<dbReference type="Proteomes" id="UP000008975">
    <property type="component" value="Chromosome"/>
</dbReference>
<evidence type="ECO:0000256" key="4">
    <source>
        <dbReference type="SAM" id="SignalP"/>
    </source>
</evidence>
<dbReference type="EMBL" id="AP012052">
    <property type="protein sequence ID" value="BAJ74079.1"/>
    <property type="molecule type" value="Genomic_DNA"/>
</dbReference>
<evidence type="ECO:0000313" key="6">
    <source>
        <dbReference type="Proteomes" id="UP000008975"/>
    </source>
</evidence>
<evidence type="ECO:0000256" key="1">
    <source>
        <dbReference type="ARBA" id="ARBA00008520"/>
    </source>
</evidence>
<reference evidence="5 6" key="1">
    <citation type="journal article" date="2011" name="J. Bacteriol.">
        <title>Genome sequence of Microbacterium testaceum StLB037, an N-acylhomoserine lactone-degrading bacterium isolated from potato leaves.</title>
        <authorList>
            <person name="Morohoshi T."/>
            <person name="Wang W.-Z."/>
            <person name="Someya N."/>
            <person name="Ikeda T."/>
        </authorList>
    </citation>
    <scope>NUCLEOTIDE SEQUENCE [LARGE SCALE GENOMIC DNA]</scope>
    <source>
        <strain evidence="5 6">StLB037</strain>
    </source>
</reference>
<feature type="chain" id="PRO_5038870932" evidence="4">
    <location>
        <begin position="25"/>
        <end position="422"/>
    </location>
</feature>
<dbReference type="PANTHER" id="PTHR30061:SF50">
    <property type="entry name" value="MALTOSE_MALTODEXTRIN-BINDING PERIPLASMIC PROTEIN"/>
    <property type="match status" value="1"/>
</dbReference>
<sequence>MAMTKWLRHTAVAAVALTTVGALSGCAGGAGGGPTELSFLMWGDGGDTQTAYEDVITKFEAANPDITVNAEFFNTNDYDNILKTRLSGGAGPDVYGFDLGNIDTFVADGFAADLSDGGESYLSKLTPEAAKDSQRAGGTYNLPISLSGNGIIYNKALFEKAGIDAPPTTYSELLADSKKLSDAGIIPFAMSAQDNWWPQFIVYYALAEHGANEELGAQMAAGETTFSQSQAWAESLDVVRDLTPYYMPNPVGTSQTAAQSAFLGGQAAMFPATWILSDAREAGLDLGYMNFPTVDKPSNDLWGTYQVRFGVNPNNGDAKLAASQKFLDFFLQDDTYKAFLDKVKLFPTTKDVEIGADVDPLFPEMQAAWEGKTFVAAFSPTDPSIQDALLVGLQNIISGQKTTEQVLGDLDVALEQYRANNR</sequence>
<dbReference type="InterPro" id="IPR006059">
    <property type="entry name" value="SBP"/>
</dbReference>
<gene>
    <name evidence="5" type="ordered locus">MTES_1115</name>
</gene>
<protein>
    <submittedName>
        <fullName evidence="5">ABC-type sugar transport system, periplasmic component</fullName>
    </submittedName>
</protein>
<dbReference type="InterPro" id="IPR006061">
    <property type="entry name" value="SBP_1_CS"/>
</dbReference>
<dbReference type="SUPFAM" id="SSF53850">
    <property type="entry name" value="Periplasmic binding protein-like II"/>
    <property type="match status" value="1"/>
</dbReference>
<dbReference type="Pfam" id="PF01547">
    <property type="entry name" value="SBP_bac_1"/>
    <property type="match status" value="1"/>
</dbReference>
<dbReference type="PROSITE" id="PS01037">
    <property type="entry name" value="SBP_BACTERIAL_1"/>
    <property type="match status" value="1"/>
</dbReference>
<dbReference type="eggNOG" id="COG1653">
    <property type="taxonomic scope" value="Bacteria"/>
</dbReference>
<dbReference type="STRING" id="979556.MTES_1115"/>
<dbReference type="GO" id="GO:0055085">
    <property type="term" value="P:transmembrane transport"/>
    <property type="evidence" value="ECO:0007669"/>
    <property type="project" value="InterPro"/>
</dbReference>
<evidence type="ECO:0000256" key="3">
    <source>
        <dbReference type="ARBA" id="ARBA00022729"/>
    </source>
</evidence>
<keyword evidence="3 4" id="KW-0732">Signal</keyword>
<dbReference type="GO" id="GO:0042956">
    <property type="term" value="P:maltodextrin transmembrane transport"/>
    <property type="evidence" value="ECO:0007669"/>
    <property type="project" value="TreeGrafter"/>
</dbReference>